<evidence type="ECO:0000313" key="7">
    <source>
        <dbReference type="Proteomes" id="UP000278222"/>
    </source>
</evidence>
<evidence type="ECO:0000256" key="4">
    <source>
        <dbReference type="SAM" id="SignalP"/>
    </source>
</evidence>
<dbReference type="EMBL" id="RJKX01000015">
    <property type="protein sequence ID" value="ROP84394.1"/>
    <property type="molecule type" value="Genomic_DNA"/>
</dbReference>
<evidence type="ECO:0000313" key="6">
    <source>
        <dbReference type="EMBL" id="ROP84394.1"/>
    </source>
</evidence>
<dbReference type="CDD" id="cd13561">
    <property type="entry name" value="PBP2_SsuA_like_4"/>
    <property type="match status" value="1"/>
</dbReference>
<feature type="domain" description="SsuA/THI5-like" evidence="5">
    <location>
        <begin position="110"/>
        <end position="259"/>
    </location>
</feature>
<keyword evidence="3 4" id="KW-0732">Signal</keyword>
<feature type="signal peptide" evidence="4">
    <location>
        <begin position="1"/>
        <end position="32"/>
    </location>
</feature>
<dbReference type="AlphaFoldDB" id="A0A3N1KWZ5"/>
<evidence type="ECO:0000256" key="3">
    <source>
        <dbReference type="ARBA" id="ARBA00022729"/>
    </source>
</evidence>
<evidence type="ECO:0000256" key="1">
    <source>
        <dbReference type="ARBA" id="ARBA00004418"/>
    </source>
</evidence>
<protein>
    <submittedName>
        <fullName evidence="6">NitT/TauT family transport system substrate-binding protein</fullName>
    </submittedName>
</protein>
<reference evidence="6 7" key="1">
    <citation type="submission" date="2018-11" db="EMBL/GenBank/DDBJ databases">
        <title>Genomic Encyclopedia of Type Strains, Phase IV (KMG-IV): sequencing the most valuable type-strain genomes for metagenomic binning, comparative biology and taxonomic classification.</title>
        <authorList>
            <person name="Goeker M."/>
        </authorList>
    </citation>
    <scope>NUCLEOTIDE SEQUENCE [LARGE SCALE GENOMIC DNA]</scope>
    <source>
        <strain evidence="6 7">DSM 5900</strain>
    </source>
</reference>
<feature type="chain" id="PRO_5018106144" evidence="4">
    <location>
        <begin position="33"/>
        <end position="338"/>
    </location>
</feature>
<dbReference type="InterPro" id="IPR006311">
    <property type="entry name" value="TAT_signal"/>
</dbReference>
<dbReference type="PROSITE" id="PS51318">
    <property type="entry name" value="TAT"/>
    <property type="match status" value="1"/>
</dbReference>
<dbReference type="Pfam" id="PF09084">
    <property type="entry name" value="NMT1"/>
    <property type="match status" value="1"/>
</dbReference>
<dbReference type="PANTHER" id="PTHR30024">
    <property type="entry name" value="ALIPHATIC SULFONATES-BINDING PROTEIN-RELATED"/>
    <property type="match status" value="1"/>
</dbReference>
<dbReference type="GO" id="GO:0042597">
    <property type="term" value="C:periplasmic space"/>
    <property type="evidence" value="ECO:0007669"/>
    <property type="project" value="UniProtKB-SubCell"/>
</dbReference>
<dbReference type="InterPro" id="IPR015168">
    <property type="entry name" value="SsuA/THI5"/>
</dbReference>
<proteinExistence type="inferred from homology"/>
<keyword evidence="7" id="KW-1185">Reference proteome</keyword>
<evidence type="ECO:0000259" key="5">
    <source>
        <dbReference type="Pfam" id="PF09084"/>
    </source>
</evidence>
<gene>
    <name evidence="6" type="ORF">EDC65_3746</name>
</gene>
<comment type="subcellular location">
    <subcellularLocation>
        <location evidence="1">Periplasm</location>
    </subcellularLocation>
</comment>
<accession>A0A3N1KWZ5</accession>
<comment type="caution">
    <text evidence="6">The sequence shown here is derived from an EMBL/GenBank/DDBJ whole genome shotgun (WGS) entry which is preliminary data.</text>
</comment>
<dbReference type="Gene3D" id="3.40.190.10">
    <property type="entry name" value="Periplasmic binding protein-like II"/>
    <property type="match status" value="2"/>
</dbReference>
<sequence>MQTTRRRLLAGTAATAGLAALGMPALTMPALAQAKTRIRIGYLHTLAVDGQMWLAQHLDAWGRNGLEPEFKPFTTGLELFQAMVGGSLDMLSTGAVISNFPARGQGRMFLANCVEFATAQLWVREDQGIRSFADLKGKRIATTTGTTAHVFLDTALRANGIGPGDVEILNQRMAEAVTSFIAGAVPAVALWVPFNVTVRDKVPGAKKLVDASAYYPKAAIVSGWAAANDYHAKNREVLARVVRAWAAGNDMLVGRTDEALEVLQKNHYPQVPIADIKEQFAAQKVFPTAEWRKLYADGSVTKWLQQVTDFYVEAAKIANPVPAAQYFDPKLFLDTVQG</sequence>
<dbReference type="PANTHER" id="PTHR30024:SF47">
    <property type="entry name" value="TAURINE-BINDING PERIPLASMIC PROTEIN"/>
    <property type="match status" value="1"/>
</dbReference>
<dbReference type="RefSeq" id="WP_123692291.1">
    <property type="nucleotide sequence ID" value="NZ_AP019700.1"/>
</dbReference>
<dbReference type="Proteomes" id="UP000278222">
    <property type="component" value="Unassembled WGS sequence"/>
</dbReference>
<evidence type="ECO:0000256" key="2">
    <source>
        <dbReference type="ARBA" id="ARBA00010742"/>
    </source>
</evidence>
<comment type="similarity">
    <text evidence="2">Belongs to the bacterial solute-binding protein SsuA/TauA family.</text>
</comment>
<organism evidence="6 7">
    <name type="scientific">Stella humosa</name>
    <dbReference type="NCBI Taxonomy" id="94"/>
    <lineage>
        <taxon>Bacteria</taxon>
        <taxon>Pseudomonadati</taxon>
        <taxon>Pseudomonadota</taxon>
        <taxon>Alphaproteobacteria</taxon>
        <taxon>Rhodospirillales</taxon>
        <taxon>Stellaceae</taxon>
        <taxon>Stella</taxon>
    </lineage>
</organism>
<name>A0A3N1KWZ5_9PROT</name>
<dbReference type="OrthoDB" id="7374754at2"/>
<dbReference type="SUPFAM" id="SSF53850">
    <property type="entry name" value="Periplasmic binding protein-like II"/>
    <property type="match status" value="1"/>
</dbReference>